<gene>
    <name evidence="1" type="ORF">QFI66_003490</name>
</gene>
<keyword evidence="2" id="KW-1185">Reference proteome</keyword>
<name>A0ABU8Z127_9ENTR</name>
<proteinExistence type="predicted"/>
<comment type="caution">
    <text evidence="1">The sequence shown here is derived from an EMBL/GenBank/DDBJ whole genome shotgun (WGS) entry which is preliminary data.</text>
</comment>
<dbReference type="Proteomes" id="UP001334005">
    <property type="component" value="Unassembled WGS sequence"/>
</dbReference>
<reference evidence="1 2" key="1">
    <citation type="submission" date="2024-03" db="EMBL/GenBank/DDBJ databases">
        <title>Two novel Raoultella species associated with bleeding cankers of broadleaf hosts, Raoultella scottia sp. nov. and Raoultella lignicola sp. nov.</title>
        <authorList>
            <person name="Brady C.L."/>
        </authorList>
    </citation>
    <scope>NUCLEOTIDE SEQUENCE [LARGE SCALE GENOMIC DNA]</scope>
    <source>
        <strain evidence="1 2">BAC 10a-01-01</strain>
    </source>
</reference>
<accession>A0ABU8Z127</accession>
<sequence>MKTPTYAVIKINSAGEAKVTKQLEAEIRVIAATASGAWGKERKNARLAGMRYFRLRCFSVDGDIWWVNPEHAALDGMAFHINEIFNCRCCFPEWLFSENEVAKAKFEVERRKATI</sequence>
<dbReference type="RefSeq" id="WP_331833759.1">
    <property type="nucleotide sequence ID" value="NZ_JARXNH020000046.1"/>
</dbReference>
<protein>
    <submittedName>
        <fullName evidence="1">Uncharacterized protein</fullName>
    </submittedName>
</protein>
<evidence type="ECO:0000313" key="2">
    <source>
        <dbReference type="Proteomes" id="UP001334005"/>
    </source>
</evidence>
<evidence type="ECO:0000313" key="1">
    <source>
        <dbReference type="EMBL" id="MEK0247192.1"/>
    </source>
</evidence>
<dbReference type="EMBL" id="JARXNH020000046">
    <property type="protein sequence ID" value="MEK0247192.1"/>
    <property type="molecule type" value="Genomic_DNA"/>
</dbReference>
<organism evidence="1 2">
    <name type="scientific">Raoultella scottii</name>
    <dbReference type="NCBI Taxonomy" id="3040937"/>
    <lineage>
        <taxon>Bacteria</taxon>
        <taxon>Pseudomonadati</taxon>
        <taxon>Pseudomonadota</taxon>
        <taxon>Gammaproteobacteria</taxon>
        <taxon>Enterobacterales</taxon>
        <taxon>Enterobacteriaceae</taxon>
        <taxon>Klebsiella/Raoultella group</taxon>
        <taxon>Raoultella</taxon>
    </lineage>
</organism>